<sequence precursor="true">MKKLLLASIFLGWVATTATAAVVVDDDFSGGSLDTAVWSHGGGFFYSAANENVLLSTFGGGFGSKGDQTGVGGLNSTVGYASFTATDNGENPIGGWFQIGNGTYNNTADNIARVNLASSGAGSYQVIWNNSGVSQSFAIPGWTGMIGGDAWAVVKDGDVGNPSWGTPTAFLNIDTGDPANRFGFWINSNDQNAVIDDVVIWDTLEAEAGLPGDFDGNGFVDGADFLKWQLDDETPAGLTAWANNYGTSASLPAISAVPEPAALYLALPAVLGALARRRRR</sequence>
<dbReference type="AlphaFoldDB" id="A0A517MUC7"/>
<dbReference type="RefSeq" id="WP_145059652.1">
    <property type="nucleotide sequence ID" value="NZ_CP036263.1"/>
</dbReference>
<organism evidence="2 3">
    <name type="scientific">Adhaeretor mobilis</name>
    <dbReference type="NCBI Taxonomy" id="1930276"/>
    <lineage>
        <taxon>Bacteria</taxon>
        <taxon>Pseudomonadati</taxon>
        <taxon>Planctomycetota</taxon>
        <taxon>Planctomycetia</taxon>
        <taxon>Pirellulales</taxon>
        <taxon>Lacipirellulaceae</taxon>
        <taxon>Adhaeretor</taxon>
    </lineage>
</organism>
<dbReference type="KEGG" id="amob:HG15A2_17600"/>
<feature type="chain" id="PRO_5021928692" description="PEP-CTERM protein-sorting domain-containing protein" evidence="1">
    <location>
        <begin position="21"/>
        <end position="280"/>
    </location>
</feature>
<feature type="signal peptide" evidence="1">
    <location>
        <begin position="1"/>
        <end position="20"/>
    </location>
</feature>
<proteinExistence type="predicted"/>
<dbReference type="EMBL" id="CP036263">
    <property type="protein sequence ID" value="QDS98480.1"/>
    <property type="molecule type" value="Genomic_DNA"/>
</dbReference>
<gene>
    <name evidence="2" type="ORF">HG15A2_17600</name>
</gene>
<dbReference type="Proteomes" id="UP000319852">
    <property type="component" value="Chromosome"/>
</dbReference>
<keyword evidence="3" id="KW-1185">Reference proteome</keyword>
<dbReference type="PROSITE" id="PS00018">
    <property type="entry name" value="EF_HAND_1"/>
    <property type="match status" value="1"/>
</dbReference>
<name>A0A517MUC7_9BACT</name>
<evidence type="ECO:0000256" key="1">
    <source>
        <dbReference type="SAM" id="SignalP"/>
    </source>
</evidence>
<dbReference type="InterPro" id="IPR018247">
    <property type="entry name" value="EF_Hand_1_Ca_BS"/>
</dbReference>
<reference evidence="2 3" key="1">
    <citation type="submission" date="2019-02" db="EMBL/GenBank/DDBJ databases">
        <title>Deep-cultivation of Planctomycetes and their phenomic and genomic characterization uncovers novel biology.</title>
        <authorList>
            <person name="Wiegand S."/>
            <person name="Jogler M."/>
            <person name="Boedeker C."/>
            <person name="Pinto D."/>
            <person name="Vollmers J."/>
            <person name="Rivas-Marin E."/>
            <person name="Kohn T."/>
            <person name="Peeters S.H."/>
            <person name="Heuer A."/>
            <person name="Rast P."/>
            <person name="Oberbeckmann S."/>
            <person name="Bunk B."/>
            <person name="Jeske O."/>
            <person name="Meyerdierks A."/>
            <person name="Storesund J.E."/>
            <person name="Kallscheuer N."/>
            <person name="Luecker S."/>
            <person name="Lage O.M."/>
            <person name="Pohl T."/>
            <person name="Merkel B.J."/>
            <person name="Hornburger P."/>
            <person name="Mueller R.-W."/>
            <person name="Bruemmer F."/>
            <person name="Labrenz M."/>
            <person name="Spormann A.M."/>
            <person name="Op den Camp H."/>
            <person name="Overmann J."/>
            <person name="Amann R."/>
            <person name="Jetten M.S.M."/>
            <person name="Mascher T."/>
            <person name="Medema M.H."/>
            <person name="Devos D.P."/>
            <person name="Kaster A.-K."/>
            <person name="Ovreas L."/>
            <person name="Rohde M."/>
            <person name="Galperin M.Y."/>
            <person name="Jogler C."/>
        </authorList>
    </citation>
    <scope>NUCLEOTIDE SEQUENCE [LARGE SCALE GENOMIC DNA]</scope>
    <source>
        <strain evidence="2 3">HG15A2</strain>
    </source>
</reference>
<evidence type="ECO:0000313" key="3">
    <source>
        <dbReference type="Proteomes" id="UP000319852"/>
    </source>
</evidence>
<evidence type="ECO:0008006" key="4">
    <source>
        <dbReference type="Google" id="ProtNLM"/>
    </source>
</evidence>
<keyword evidence="1" id="KW-0732">Signal</keyword>
<dbReference type="OrthoDB" id="266505at2"/>
<evidence type="ECO:0000313" key="2">
    <source>
        <dbReference type="EMBL" id="QDS98480.1"/>
    </source>
</evidence>
<protein>
    <recommendedName>
        <fullName evidence="4">PEP-CTERM protein-sorting domain-containing protein</fullName>
    </recommendedName>
</protein>
<accession>A0A517MUC7</accession>